<evidence type="ECO:0000256" key="2">
    <source>
        <dbReference type="ARBA" id="ARBA00023125"/>
    </source>
</evidence>
<dbReference type="Gene3D" id="1.10.10.10">
    <property type="entry name" value="Winged helix-like DNA-binding domain superfamily/Winged helix DNA-binding domain"/>
    <property type="match status" value="1"/>
</dbReference>
<dbReference type="RefSeq" id="WP_349639587.1">
    <property type="nucleotide sequence ID" value="NZ_CP090958.1"/>
</dbReference>
<organism evidence="5 6">
    <name type="scientific">Saxibacter everestensis</name>
    <dbReference type="NCBI Taxonomy" id="2909229"/>
    <lineage>
        <taxon>Bacteria</taxon>
        <taxon>Bacillati</taxon>
        <taxon>Actinomycetota</taxon>
        <taxon>Actinomycetes</taxon>
        <taxon>Micrococcales</taxon>
        <taxon>Brevibacteriaceae</taxon>
        <taxon>Saxibacter</taxon>
    </lineage>
</organism>
<dbReference type="PANTHER" id="PTHR33204:SF37">
    <property type="entry name" value="HTH-TYPE TRANSCRIPTIONAL REGULATOR YODB"/>
    <property type="match status" value="1"/>
</dbReference>
<dbReference type="InterPro" id="IPR002577">
    <property type="entry name" value="HTH_HxlR"/>
</dbReference>
<dbReference type="Proteomes" id="UP001209083">
    <property type="component" value="Chromosome"/>
</dbReference>
<dbReference type="PANTHER" id="PTHR33204">
    <property type="entry name" value="TRANSCRIPTIONAL REGULATOR, MARR FAMILY"/>
    <property type="match status" value="1"/>
</dbReference>
<keyword evidence="2" id="KW-0238">DNA-binding</keyword>
<proteinExistence type="predicted"/>
<sequence>MGNLTHSASSTRESGLIAAFDVLGKKWNGIILAALSQGPIKFSDLRRSVGSITDSVLSDRLVDLIAAGLVERTETGVRPSHITYALSQQGQAIQPILDRLATWAATNLQAPGHG</sequence>
<keyword evidence="1" id="KW-0805">Transcription regulation</keyword>
<dbReference type="InterPro" id="IPR036390">
    <property type="entry name" value="WH_DNA-bd_sf"/>
</dbReference>
<accession>A0ABY8QUR9</accession>
<protein>
    <submittedName>
        <fullName evidence="5">Helix-turn-helix domain-containing protein</fullName>
    </submittedName>
</protein>
<evidence type="ECO:0000313" key="6">
    <source>
        <dbReference type="Proteomes" id="UP001209083"/>
    </source>
</evidence>
<dbReference type="Pfam" id="PF01638">
    <property type="entry name" value="HxlR"/>
    <property type="match status" value="1"/>
</dbReference>
<keyword evidence="6" id="KW-1185">Reference proteome</keyword>
<gene>
    <name evidence="5" type="ORF">LWF01_03130</name>
</gene>
<dbReference type="PROSITE" id="PS51118">
    <property type="entry name" value="HTH_HXLR"/>
    <property type="match status" value="1"/>
</dbReference>
<reference evidence="5 6" key="1">
    <citation type="submission" date="2023-05" db="EMBL/GenBank/DDBJ databases">
        <title>Lithophilousrod everest ZFBP1038 complete genpme.</title>
        <authorList>
            <person name="Tian M."/>
        </authorList>
    </citation>
    <scope>NUCLEOTIDE SEQUENCE [LARGE SCALE GENOMIC DNA]</scope>
    <source>
        <strain evidence="5 6">ZFBP1038</strain>
    </source>
</reference>
<name>A0ABY8QUR9_9MICO</name>
<evidence type="ECO:0000259" key="4">
    <source>
        <dbReference type="PROSITE" id="PS51118"/>
    </source>
</evidence>
<evidence type="ECO:0000256" key="3">
    <source>
        <dbReference type="ARBA" id="ARBA00023163"/>
    </source>
</evidence>
<dbReference type="SUPFAM" id="SSF46785">
    <property type="entry name" value="Winged helix' DNA-binding domain"/>
    <property type="match status" value="1"/>
</dbReference>
<feature type="domain" description="HTH hxlR-type" evidence="4">
    <location>
        <begin position="14"/>
        <end position="112"/>
    </location>
</feature>
<evidence type="ECO:0000313" key="5">
    <source>
        <dbReference type="EMBL" id="WGW12782.1"/>
    </source>
</evidence>
<keyword evidence="3" id="KW-0804">Transcription</keyword>
<dbReference type="InterPro" id="IPR036388">
    <property type="entry name" value="WH-like_DNA-bd_sf"/>
</dbReference>
<dbReference type="EMBL" id="CP090958">
    <property type="protein sequence ID" value="WGW12782.1"/>
    <property type="molecule type" value="Genomic_DNA"/>
</dbReference>
<evidence type="ECO:0000256" key="1">
    <source>
        <dbReference type="ARBA" id="ARBA00023015"/>
    </source>
</evidence>